<dbReference type="PANTHER" id="PTHR10339">
    <property type="entry name" value="ADP-RIBOSYLTRANSFERASE"/>
    <property type="match status" value="1"/>
</dbReference>
<evidence type="ECO:0000256" key="1">
    <source>
        <dbReference type="ARBA" id="ARBA00004613"/>
    </source>
</evidence>
<gene>
    <name evidence="10" type="ORF">OTI717_LOCUS40207</name>
</gene>
<dbReference type="Pfam" id="PF03496">
    <property type="entry name" value="ADPrib_exo_Tox"/>
    <property type="match status" value="1"/>
</dbReference>
<organism evidence="10 11">
    <name type="scientific">Rotaria sordida</name>
    <dbReference type="NCBI Taxonomy" id="392033"/>
    <lineage>
        <taxon>Eukaryota</taxon>
        <taxon>Metazoa</taxon>
        <taxon>Spiralia</taxon>
        <taxon>Gnathifera</taxon>
        <taxon>Rotifera</taxon>
        <taxon>Eurotatoria</taxon>
        <taxon>Bdelloidea</taxon>
        <taxon>Philodinida</taxon>
        <taxon>Philodinidae</taxon>
        <taxon>Rotaria</taxon>
    </lineage>
</organism>
<comment type="caution">
    <text evidence="10">The sequence shown here is derived from an EMBL/GenBank/DDBJ whole genome shotgun (WGS) entry which is preliminary data.</text>
</comment>
<evidence type="ECO:0000313" key="11">
    <source>
        <dbReference type="Proteomes" id="UP000663823"/>
    </source>
</evidence>
<accession>A0A820E7P9</accession>
<evidence type="ECO:0000256" key="7">
    <source>
        <dbReference type="ARBA" id="ARBA00023026"/>
    </source>
</evidence>
<comment type="subcellular location">
    <subcellularLocation>
        <location evidence="1">Secreted</location>
    </subcellularLocation>
</comment>
<evidence type="ECO:0000256" key="5">
    <source>
        <dbReference type="ARBA" id="ARBA00022679"/>
    </source>
</evidence>
<keyword evidence="3" id="KW-0800">Toxin</keyword>
<dbReference type="GO" id="GO:0016779">
    <property type="term" value="F:nucleotidyltransferase activity"/>
    <property type="evidence" value="ECO:0007669"/>
    <property type="project" value="UniProtKB-KW"/>
</dbReference>
<dbReference type="SUPFAM" id="SSF56399">
    <property type="entry name" value="ADP-ribosylation"/>
    <property type="match status" value="1"/>
</dbReference>
<protein>
    <recommendedName>
        <fullName evidence="9">ADP ribosyltransferase domain-containing protein</fullName>
    </recommendedName>
</protein>
<feature type="region of interest" description="Disordered" evidence="8">
    <location>
        <begin position="1"/>
        <end position="22"/>
    </location>
</feature>
<feature type="non-terminal residue" evidence="10">
    <location>
        <position position="276"/>
    </location>
</feature>
<evidence type="ECO:0000256" key="4">
    <source>
        <dbReference type="ARBA" id="ARBA00022676"/>
    </source>
</evidence>
<feature type="compositionally biased region" description="Basic and acidic residues" evidence="8">
    <location>
        <begin position="7"/>
        <end position="19"/>
    </location>
</feature>
<evidence type="ECO:0000256" key="3">
    <source>
        <dbReference type="ARBA" id="ARBA00022656"/>
    </source>
</evidence>
<dbReference type="GO" id="GO:0005576">
    <property type="term" value="C:extracellular region"/>
    <property type="evidence" value="ECO:0007669"/>
    <property type="project" value="UniProtKB-SubCell"/>
</dbReference>
<sequence length="276" mass="32069">MSRTPRRKQDPGKQNDRVDTMGTNVYSAKDNQSMHKSLNGEFILYQLLLNEVLNEKDSLSSDDSSLINYFEPDDTVDEKVMNVFDTSYDPKKAIHWYTRETCIYKILNKALRTQNIDDVNPFESFIKDLNTQLSEQHKLFVKQQKTSFIKVYRGQFISKDEVNRLKSGIGQFISMNSFLSTSTNRKKALEFATSRPPPNDTLTSILLEINVDLNINSKPYADIRHLSAFSEEEEILFMLGCVFRIDNIYYDEQIKLWMANLILCSEDDQDMKNFSS</sequence>
<keyword evidence="6" id="KW-0548">Nucleotidyltransferase</keyword>
<keyword evidence="7" id="KW-0843">Virulence</keyword>
<evidence type="ECO:0000256" key="8">
    <source>
        <dbReference type="SAM" id="MobiDB-lite"/>
    </source>
</evidence>
<dbReference type="PROSITE" id="PS51996">
    <property type="entry name" value="TR_MART"/>
    <property type="match status" value="1"/>
</dbReference>
<dbReference type="Gene3D" id="3.90.176.10">
    <property type="entry name" value="Toxin ADP-ribosyltransferase, Chain A, domain 1"/>
    <property type="match status" value="1"/>
</dbReference>
<dbReference type="GO" id="GO:0003950">
    <property type="term" value="F:NAD+ poly-ADP-ribosyltransferase activity"/>
    <property type="evidence" value="ECO:0007669"/>
    <property type="project" value="TreeGrafter"/>
</dbReference>
<evidence type="ECO:0000259" key="9">
    <source>
        <dbReference type="Pfam" id="PF03496"/>
    </source>
</evidence>
<keyword evidence="5" id="KW-0808">Transferase</keyword>
<name>A0A820E7P9_9BILA</name>
<dbReference type="InterPro" id="IPR050999">
    <property type="entry name" value="ADP-ribosyltransferase_ARG"/>
</dbReference>
<dbReference type="Proteomes" id="UP000663823">
    <property type="component" value="Unassembled WGS sequence"/>
</dbReference>
<keyword evidence="4" id="KW-0328">Glycosyltransferase</keyword>
<keyword evidence="2" id="KW-0964">Secreted</keyword>
<evidence type="ECO:0000256" key="2">
    <source>
        <dbReference type="ARBA" id="ARBA00022525"/>
    </source>
</evidence>
<dbReference type="PANTHER" id="PTHR10339:SF25">
    <property type="entry name" value="SECRETED EXOENZYME S"/>
    <property type="match status" value="1"/>
</dbReference>
<dbReference type="EMBL" id="CAJOAX010030706">
    <property type="protein sequence ID" value="CAF4244264.1"/>
    <property type="molecule type" value="Genomic_DNA"/>
</dbReference>
<reference evidence="10" key="1">
    <citation type="submission" date="2021-02" db="EMBL/GenBank/DDBJ databases">
        <authorList>
            <person name="Nowell W R."/>
        </authorList>
    </citation>
    <scope>NUCLEOTIDE SEQUENCE</scope>
</reference>
<proteinExistence type="predicted"/>
<evidence type="ECO:0000256" key="6">
    <source>
        <dbReference type="ARBA" id="ARBA00022695"/>
    </source>
</evidence>
<dbReference type="AlphaFoldDB" id="A0A820E7P9"/>
<dbReference type="GO" id="GO:0090729">
    <property type="term" value="F:toxin activity"/>
    <property type="evidence" value="ECO:0007669"/>
    <property type="project" value="UniProtKB-KW"/>
</dbReference>
<feature type="domain" description="ADP ribosyltransferase" evidence="9">
    <location>
        <begin position="87"/>
        <end position="250"/>
    </location>
</feature>
<evidence type="ECO:0000313" key="10">
    <source>
        <dbReference type="EMBL" id="CAF4244264.1"/>
    </source>
</evidence>
<dbReference type="InterPro" id="IPR003540">
    <property type="entry name" value="ADP-ribosyltransferase"/>
</dbReference>